<reference evidence="16 17" key="1">
    <citation type="submission" date="2021-11" db="EMBL/GenBank/DDBJ databases">
        <authorList>
            <person name="Oh E.-T."/>
            <person name="Kim S.-B."/>
        </authorList>
    </citation>
    <scope>NUCLEOTIDE SEQUENCE [LARGE SCALE GENOMIC DNA]</scope>
    <source>
        <strain evidence="16 17">MMS20-SJTR3</strain>
    </source>
</reference>
<keyword evidence="5" id="KW-0808">Transferase</keyword>
<dbReference type="Gene3D" id="3.30.565.10">
    <property type="entry name" value="Histidine kinase-like ATPase, C-terminal domain"/>
    <property type="match status" value="1"/>
</dbReference>
<dbReference type="Pfam" id="PF00582">
    <property type="entry name" value="Usp"/>
    <property type="match status" value="1"/>
</dbReference>
<dbReference type="PANTHER" id="PTHR45569:SF1">
    <property type="entry name" value="SENSOR PROTEIN KDPD"/>
    <property type="match status" value="1"/>
</dbReference>
<keyword evidence="12 14" id="KW-0472">Membrane</keyword>
<evidence type="ECO:0000256" key="1">
    <source>
        <dbReference type="ARBA" id="ARBA00000085"/>
    </source>
</evidence>
<evidence type="ECO:0000256" key="8">
    <source>
        <dbReference type="ARBA" id="ARBA00022777"/>
    </source>
</evidence>
<feature type="domain" description="Histidine kinase" evidence="15">
    <location>
        <begin position="687"/>
        <end position="919"/>
    </location>
</feature>
<keyword evidence="4" id="KW-0597">Phosphoprotein</keyword>
<dbReference type="Gene3D" id="1.20.120.620">
    <property type="entry name" value="Backbone structure of the membrane domain of e. Coli histidine kinase receptor kdpd"/>
    <property type="match status" value="1"/>
</dbReference>
<dbReference type="SMART" id="SM00387">
    <property type="entry name" value="HATPase_c"/>
    <property type="match status" value="1"/>
</dbReference>
<feature type="transmembrane region" description="Helical" evidence="14">
    <location>
        <begin position="412"/>
        <end position="430"/>
    </location>
</feature>
<dbReference type="Gene3D" id="3.30.450.40">
    <property type="match status" value="1"/>
</dbReference>
<dbReference type="Pfam" id="PF00512">
    <property type="entry name" value="HisKA"/>
    <property type="match status" value="1"/>
</dbReference>
<evidence type="ECO:0000256" key="14">
    <source>
        <dbReference type="SAM" id="Phobius"/>
    </source>
</evidence>
<feature type="transmembrane region" description="Helical" evidence="14">
    <location>
        <begin position="436"/>
        <end position="452"/>
    </location>
</feature>
<feature type="compositionally biased region" description="Acidic residues" evidence="13">
    <location>
        <begin position="925"/>
        <end position="937"/>
    </location>
</feature>
<evidence type="ECO:0000256" key="13">
    <source>
        <dbReference type="SAM" id="MobiDB-lite"/>
    </source>
</evidence>
<keyword evidence="11" id="KW-0902">Two-component regulatory system</keyword>
<organism evidence="16 17">
    <name type="scientific">Paraburkholderia sejongensis</name>
    <dbReference type="NCBI Taxonomy" id="2886946"/>
    <lineage>
        <taxon>Bacteria</taxon>
        <taxon>Pseudomonadati</taxon>
        <taxon>Pseudomonadota</taxon>
        <taxon>Betaproteobacteria</taxon>
        <taxon>Burkholderiales</taxon>
        <taxon>Burkholderiaceae</taxon>
        <taxon>Paraburkholderia</taxon>
    </lineage>
</organism>
<evidence type="ECO:0000256" key="10">
    <source>
        <dbReference type="ARBA" id="ARBA00022989"/>
    </source>
</evidence>
<evidence type="ECO:0000256" key="12">
    <source>
        <dbReference type="ARBA" id="ARBA00023136"/>
    </source>
</evidence>
<evidence type="ECO:0000259" key="15">
    <source>
        <dbReference type="PROSITE" id="PS50109"/>
    </source>
</evidence>
<dbReference type="InterPro" id="IPR003852">
    <property type="entry name" value="Sig_transdc_His_kinase_KdpD_N"/>
</dbReference>
<evidence type="ECO:0000256" key="9">
    <source>
        <dbReference type="ARBA" id="ARBA00022840"/>
    </source>
</evidence>
<name>A0ABS8K5H3_9BURK</name>
<dbReference type="InterPro" id="IPR014729">
    <property type="entry name" value="Rossmann-like_a/b/a_fold"/>
</dbReference>
<protein>
    <recommendedName>
        <fullName evidence="3">histidine kinase</fullName>
        <ecNumber evidence="3">2.7.13.3</ecNumber>
    </recommendedName>
</protein>
<dbReference type="InterPro" id="IPR003661">
    <property type="entry name" value="HisK_dim/P_dom"/>
</dbReference>
<dbReference type="SMART" id="SM00388">
    <property type="entry name" value="HisKA"/>
    <property type="match status" value="1"/>
</dbReference>
<accession>A0ABS8K5H3</accession>
<dbReference type="Pfam" id="PF02518">
    <property type="entry name" value="HATPase_c"/>
    <property type="match status" value="1"/>
</dbReference>
<dbReference type="InterPro" id="IPR005467">
    <property type="entry name" value="His_kinase_dom"/>
</dbReference>
<comment type="subcellular location">
    <subcellularLocation>
        <location evidence="2">Membrane</location>
        <topology evidence="2">Multi-pass membrane protein</topology>
    </subcellularLocation>
</comment>
<evidence type="ECO:0000313" key="16">
    <source>
        <dbReference type="EMBL" id="MCC8397138.1"/>
    </source>
</evidence>
<dbReference type="Gene3D" id="1.10.287.130">
    <property type="match status" value="1"/>
</dbReference>
<dbReference type="SUPFAM" id="SSF55781">
    <property type="entry name" value="GAF domain-like"/>
    <property type="match status" value="1"/>
</dbReference>
<evidence type="ECO:0000256" key="7">
    <source>
        <dbReference type="ARBA" id="ARBA00022741"/>
    </source>
</evidence>
<evidence type="ECO:0000256" key="5">
    <source>
        <dbReference type="ARBA" id="ARBA00022679"/>
    </source>
</evidence>
<dbReference type="InterPro" id="IPR036890">
    <property type="entry name" value="HATPase_C_sf"/>
</dbReference>
<dbReference type="InterPro" id="IPR029016">
    <property type="entry name" value="GAF-like_dom_sf"/>
</dbReference>
<dbReference type="Pfam" id="PF02702">
    <property type="entry name" value="KdpD"/>
    <property type="match status" value="1"/>
</dbReference>
<feature type="transmembrane region" description="Helical" evidence="14">
    <location>
        <begin position="488"/>
        <end position="509"/>
    </location>
</feature>
<dbReference type="PROSITE" id="PS50109">
    <property type="entry name" value="HIS_KIN"/>
    <property type="match status" value="1"/>
</dbReference>
<dbReference type="SUPFAM" id="SSF52540">
    <property type="entry name" value="P-loop containing nucleoside triphosphate hydrolases"/>
    <property type="match status" value="1"/>
</dbReference>
<keyword evidence="6 14" id="KW-0812">Transmembrane</keyword>
<dbReference type="Gene3D" id="3.40.50.300">
    <property type="entry name" value="P-loop containing nucleotide triphosphate hydrolases"/>
    <property type="match status" value="1"/>
</dbReference>
<dbReference type="InterPro" id="IPR038318">
    <property type="entry name" value="KdpD_sf"/>
</dbReference>
<dbReference type="InterPro" id="IPR052023">
    <property type="entry name" value="Histidine_kinase_KdpD"/>
</dbReference>
<dbReference type="SUPFAM" id="SSF52402">
    <property type="entry name" value="Adenine nucleotide alpha hydrolases-like"/>
    <property type="match status" value="1"/>
</dbReference>
<evidence type="ECO:0000256" key="3">
    <source>
        <dbReference type="ARBA" id="ARBA00012438"/>
    </source>
</evidence>
<dbReference type="SUPFAM" id="SSF55874">
    <property type="entry name" value="ATPase domain of HSP90 chaperone/DNA topoisomerase II/histidine kinase"/>
    <property type="match status" value="1"/>
</dbReference>
<dbReference type="EC" id="2.7.13.3" evidence="3"/>
<sequence length="957" mass="104951">MNRPDPDELLDKLQRDEEKRQRGRLKIFFGASAGVGKTYAMLQAARRRLEEGVDVLVGIAETHGRGETAALLAGLEVLPLVKIEYRGRQLGEFDLDAALARKPQLILVDELAHSNVQGARHLKRWQDVYELLDAGIDVYTTVNVQHLESLNDVVGQITGIRVWETVPDRVFDHADEVTLVDLPAEELLDRMRDGKVYMAQQAERAVRNFFRKGNLIALRELALRRTADRVDAQMREYRADRSIQRVWQARERVLVCVGPGPEAPALVRAAARLAASLRADWLAVYVETPALQRLPDARRERTLNALKLAAELGAETATLAATDALDALIGYAQARNVSKLVAGASSRTGVSRWLRRPFAERIAQKSGDLELTLVRASSERDGGAQRRLLNTTANAWRESLSAARERRSPPRAYALALAIGTAITLLSSTLIDRIDLTNLVMLYLLGVIFTAVKLGRGPGVVLSFASVAAFDFFFVPPRMSLSVSDTQYLLTFFGMLLTSLVISHLTSSLRREASVARRREQRTGAMYEMARELAAALTTEQIVGIGSRHVSEVFGARVAILLPDSADQIRQKIENPDAAITLDGEQLDLDVGQWVYDQQKPAGHGTDTLPAAAALYLPLKAPMRTRGVLGVVVRDEHELAVPEQRRMLDAFAAQIALALERVHYVDIARDALVNMESERLRNSLLSAISHDLRTPLTTIVGFSSMLAQTHQRNQATDADAADAGRSDELVEAIHEEALRMTDIVTNLLDMARLQAGRLQLNQQWTLLEETVGAALRACKRVLAGHPVRVTLPAELPLLHLDAVLMERLFSNLFENAAKYTAAGTPLEIGAQQIDADGASFVRVTIDDHGPGLPAGMEARVFEKFTRGEKESAKPGIGLGLAICRAIVDAHGGTIGALNRLGPDGGVEGARFWFTLPVSTPPDAPDVLEDDNENEDEERNAGDTAAADLHPLTRPAHE</sequence>
<dbReference type="InterPro" id="IPR025201">
    <property type="entry name" value="KdpD_TM"/>
</dbReference>
<dbReference type="PANTHER" id="PTHR45569">
    <property type="entry name" value="SENSOR PROTEIN KDPD"/>
    <property type="match status" value="1"/>
</dbReference>
<keyword evidence="10 14" id="KW-1133">Transmembrane helix</keyword>
<dbReference type="CDD" id="cd00075">
    <property type="entry name" value="HATPase"/>
    <property type="match status" value="1"/>
</dbReference>
<proteinExistence type="predicted"/>
<keyword evidence="17" id="KW-1185">Reference proteome</keyword>
<comment type="caution">
    <text evidence="16">The sequence shown here is derived from an EMBL/GenBank/DDBJ whole genome shotgun (WGS) entry which is preliminary data.</text>
</comment>
<dbReference type="EMBL" id="JAJITD010000024">
    <property type="protein sequence ID" value="MCC8397138.1"/>
    <property type="molecule type" value="Genomic_DNA"/>
</dbReference>
<evidence type="ECO:0000313" key="17">
    <source>
        <dbReference type="Proteomes" id="UP001431019"/>
    </source>
</evidence>
<keyword evidence="8" id="KW-0418">Kinase</keyword>
<dbReference type="InterPro" id="IPR003018">
    <property type="entry name" value="GAF"/>
</dbReference>
<dbReference type="InterPro" id="IPR036097">
    <property type="entry name" value="HisK_dim/P_sf"/>
</dbReference>
<evidence type="ECO:0000256" key="2">
    <source>
        <dbReference type="ARBA" id="ARBA00004141"/>
    </source>
</evidence>
<dbReference type="CDD" id="cd00082">
    <property type="entry name" value="HisKA"/>
    <property type="match status" value="1"/>
</dbReference>
<dbReference type="InterPro" id="IPR027417">
    <property type="entry name" value="P-loop_NTPase"/>
</dbReference>
<gene>
    <name evidence="16" type="ORF">LJ656_31680</name>
</gene>
<dbReference type="InterPro" id="IPR003594">
    <property type="entry name" value="HATPase_dom"/>
</dbReference>
<dbReference type="SUPFAM" id="SSF47384">
    <property type="entry name" value="Homodimeric domain of signal transducing histidine kinase"/>
    <property type="match status" value="1"/>
</dbReference>
<comment type="catalytic activity">
    <reaction evidence="1">
        <text>ATP + protein L-histidine = ADP + protein N-phospho-L-histidine.</text>
        <dbReference type="EC" id="2.7.13.3"/>
    </reaction>
</comment>
<dbReference type="Pfam" id="PF13492">
    <property type="entry name" value="GAF_3"/>
    <property type="match status" value="1"/>
</dbReference>
<dbReference type="InterPro" id="IPR006016">
    <property type="entry name" value="UspA"/>
</dbReference>
<evidence type="ECO:0000256" key="11">
    <source>
        <dbReference type="ARBA" id="ARBA00023012"/>
    </source>
</evidence>
<dbReference type="Pfam" id="PF13493">
    <property type="entry name" value="DUF4118"/>
    <property type="match status" value="1"/>
</dbReference>
<evidence type="ECO:0000256" key="6">
    <source>
        <dbReference type="ARBA" id="ARBA00022692"/>
    </source>
</evidence>
<feature type="region of interest" description="Disordered" evidence="13">
    <location>
        <begin position="917"/>
        <end position="957"/>
    </location>
</feature>
<dbReference type="Gene3D" id="3.40.50.620">
    <property type="entry name" value="HUPs"/>
    <property type="match status" value="1"/>
</dbReference>
<dbReference type="RefSeq" id="WP_230513403.1">
    <property type="nucleotide sequence ID" value="NZ_JAJITD010000024.1"/>
</dbReference>
<keyword evidence="9" id="KW-0067">ATP-binding</keyword>
<dbReference type="Proteomes" id="UP001431019">
    <property type="component" value="Unassembled WGS sequence"/>
</dbReference>
<keyword evidence="7" id="KW-0547">Nucleotide-binding</keyword>
<evidence type="ECO:0000256" key="4">
    <source>
        <dbReference type="ARBA" id="ARBA00022553"/>
    </source>
</evidence>
<dbReference type="PRINTS" id="PR00344">
    <property type="entry name" value="BCTRLSENSOR"/>
</dbReference>
<dbReference type="InterPro" id="IPR004358">
    <property type="entry name" value="Sig_transdc_His_kin-like_C"/>
</dbReference>